<gene>
    <name evidence="1" type="ORF">ACFS29_20175</name>
</gene>
<dbReference type="Proteomes" id="UP001597548">
    <property type="component" value="Unassembled WGS sequence"/>
</dbReference>
<dbReference type="EMBL" id="JBHUOS010000016">
    <property type="protein sequence ID" value="MFD2917981.1"/>
    <property type="molecule type" value="Genomic_DNA"/>
</dbReference>
<organism evidence="1 2">
    <name type="scientific">Psychroserpens luteus</name>
    <dbReference type="NCBI Taxonomy" id="1434066"/>
    <lineage>
        <taxon>Bacteria</taxon>
        <taxon>Pseudomonadati</taxon>
        <taxon>Bacteroidota</taxon>
        <taxon>Flavobacteriia</taxon>
        <taxon>Flavobacteriales</taxon>
        <taxon>Flavobacteriaceae</taxon>
        <taxon>Psychroserpens</taxon>
    </lineage>
</organism>
<sequence length="175" mass="19912">MKSLFTFLLVITLTFLSCNEGKKNNKDNKDTEMTTYYFIRHAEKDRTDATNKNPNLNQLGLKRADGWSKYFENIKLDAIYSTNYNRTQQTAQPTAKKKKLKILDYDPSTSYSEDFAKATKGKIVLVVGHSNTTPAFVNMVLGEKKYEDINDNDNSQLFIVTVSGDKTTDQVLSIN</sequence>
<dbReference type="CDD" id="cd07067">
    <property type="entry name" value="HP_PGM_like"/>
    <property type="match status" value="1"/>
</dbReference>
<comment type="caution">
    <text evidence="1">The sequence shown here is derived from an EMBL/GenBank/DDBJ whole genome shotgun (WGS) entry which is preliminary data.</text>
</comment>
<dbReference type="PROSITE" id="PS51257">
    <property type="entry name" value="PROKAR_LIPOPROTEIN"/>
    <property type="match status" value="1"/>
</dbReference>
<dbReference type="InterPro" id="IPR029033">
    <property type="entry name" value="His_PPase_superfam"/>
</dbReference>
<dbReference type="SUPFAM" id="SSF53254">
    <property type="entry name" value="Phosphoglycerate mutase-like"/>
    <property type="match status" value="1"/>
</dbReference>
<keyword evidence="2" id="KW-1185">Reference proteome</keyword>
<evidence type="ECO:0000313" key="1">
    <source>
        <dbReference type="EMBL" id="MFD2917981.1"/>
    </source>
</evidence>
<dbReference type="RefSeq" id="WP_194506812.1">
    <property type="nucleotide sequence ID" value="NZ_JADILU010000002.1"/>
</dbReference>
<dbReference type="Pfam" id="PF00300">
    <property type="entry name" value="His_Phos_1"/>
    <property type="match status" value="1"/>
</dbReference>
<name>A0ABW5ZZH9_9FLAO</name>
<dbReference type="InterPro" id="IPR013078">
    <property type="entry name" value="His_Pase_superF_clade-1"/>
</dbReference>
<reference evidence="2" key="1">
    <citation type="journal article" date="2019" name="Int. J. Syst. Evol. Microbiol.">
        <title>The Global Catalogue of Microorganisms (GCM) 10K type strain sequencing project: providing services to taxonomists for standard genome sequencing and annotation.</title>
        <authorList>
            <consortium name="The Broad Institute Genomics Platform"/>
            <consortium name="The Broad Institute Genome Sequencing Center for Infectious Disease"/>
            <person name="Wu L."/>
            <person name="Ma J."/>
        </authorList>
    </citation>
    <scope>NUCLEOTIDE SEQUENCE [LARGE SCALE GENOMIC DNA]</scope>
    <source>
        <strain evidence="2">KCTC 32514</strain>
    </source>
</reference>
<evidence type="ECO:0000313" key="2">
    <source>
        <dbReference type="Proteomes" id="UP001597548"/>
    </source>
</evidence>
<protein>
    <submittedName>
        <fullName evidence="1">SixA phosphatase family protein</fullName>
    </submittedName>
</protein>
<dbReference type="Gene3D" id="3.40.50.1240">
    <property type="entry name" value="Phosphoglycerate mutase-like"/>
    <property type="match status" value="1"/>
</dbReference>
<proteinExistence type="predicted"/>
<accession>A0ABW5ZZH9</accession>